<evidence type="ECO:0000256" key="7">
    <source>
        <dbReference type="SAM" id="Phobius"/>
    </source>
</evidence>
<keyword evidence="2 7" id="KW-0812">Transmembrane</keyword>
<organism evidence="8 9">
    <name type="scientific">Trichosporon asahii var. asahii (strain CBS 8904)</name>
    <name type="common">Yeast</name>
    <dbReference type="NCBI Taxonomy" id="1220162"/>
    <lineage>
        <taxon>Eukaryota</taxon>
        <taxon>Fungi</taxon>
        <taxon>Dikarya</taxon>
        <taxon>Basidiomycota</taxon>
        <taxon>Agaricomycotina</taxon>
        <taxon>Tremellomycetes</taxon>
        <taxon>Trichosporonales</taxon>
        <taxon>Trichosporonaceae</taxon>
        <taxon>Trichosporon</taxon>
    </lineage>
</organism>
<gene>
    <name evidence="8" type="ORF">A1Q2_03648</name>
</gene>
<dbReference type="Gene3D" id="1.20.1080.10">
    <property type="entry name" value="Glycerol uptake facilitator protein"/>
    <property type="match status" value="1"/>
</dbReference>
<protein>
    <recommendedName>
        <fullName evidence="10">Formate/nitrite transporter</fullName>
    </recommendedName>
</protein>
<feature type="compositionally biased region" description="Basic and acidic residues" evidence="6">
    <location>
        <begin position="303"/>
        <end position="312"/>
    </location>
</feature>
<feature type="transmembrane region" description="Helical" evidence="7">
    <location>
        <begin position="120"/>
        <end position="141"/>
    </location>
</feature>
<evidence type="ECO:0000256" key="6">
    <source>
        <dbReference type="SAM" id="MobiDB-lite"/>
    </source>
</evidence>
<sequence>MSDTLTPAEVTSCKNTPASALTADFVKLGATKAAQPYYVSFFKAWMAGWMLVFGAMLVQIVQAGSGTLRTDYPALISLVSAFFFPIGLIMLVLTGQELVTAHLMFMPMALVRRRIKIWELPLNWLIVFFGNLAGVLCYVAFMAHFSDLYGAEPLIKYSQGVSVSKTTETWGACVLRGIGCNFLVCTAVWLGAGARETSSKIMALHLPAFLFVFLGFEHVVVNMYYIPIGMVNGSGVTAAQYIGKSMIPSLIGNIIGGGLLGLPMLMFYDAPELPLFNKLPGRRAPTASVVERTSGEITPVRTSSDEKLPKSP</sequence>
<dbReference type="OrthoDB" id="4829at2759"/>
<feature type="transmembrane region" description="Helical" evidence="7">
    <location>
        <begin position="204"/>
        <end position="226"/>
    </location>
</feature>
<dbReference type="AlphaFoldDB" id="K1WLD5"/>
<evidence type="ECO:0000256" key="4">
    <source>
        <dbReference type="ARBA" id="ARBA00023136"/>
    </source>
</evidence>
<dbReference type="InParanoid" id="K1WLD5"/>
<dbReference type="InterPro" id="IPR023271">
    <property type="entry name" value="Aquaporin-like"/>
</dbReference>
<dbReference type="GO" id="GO:0015707">
    <property type="term" value="P:nitrite transport"/>
    <property type="evidence" value="ECO:0007669"/>
    <property type="project" value="TreeGrafter"/>
</dbReference>
<keyword evidence="4 7" id="KW-0472">Membrane</keyword>
<feature type="region of interest" description="Disordered" evidence="6">
    <location>
        <begin position="291"/>
        <end position="312"/>
    </location>
</feature>
<feature type="transmembrane region" description="Helical" evidence="7">
    <location>
        <begin position="74"/>
        <end position="99"/>
    </location>
</feature>
<dbReference type="PANTHER" id="PTHR30520:SF6">
    <property type="entry name" value="FORMATE_NITRATE FAMILY TRANSPORTER (EUROFUNG)"/>
    <property type="match status" value="1"/>
</dbReference>
<dbReference type="PANTHER" id="PTHR30520">
    <property type="entry name" value="FORMATE TRANSPORTER-RELATED"/>
    <property type="match status" value="1"/>
</dbReference>
<feature type="transmembrane region" description="Helical" evidence="7">
    <location>
        <begin position="169"/>
        <end position="192"/>
    </location>
</feature>
<evidence type="ECO:0000313" key="9">
    <source>
        <dbReference type="Proteomes" id="UP000006757"/>
    </source>
</evidence>
<evidence type="ECO:0000256" key="5">
    <source>
        <dbReference type="ARBA" id="ARBA00049660"/>
    </source>
</evidence>
<keyword evidence="3 7" id="KW-1133">Transmembrane helix</keyword>
<dbReference type="OMA" id="SIRPLVM"/>
<comment type="subcellular location">
    <subcellularLocation>
        <location evidence="1">Membrane</location>
        <topology evidence="1">Multi-pass membrane protein</topology>
    </subcellularLocation>
</comment>
<reference evidence="8 9" key="1">
    <citation type="journal article" date="2012" name="Eukaryot. Cell">
        <title>Genome sequence of the Trichosporon asahii environmental strain CBS 8904.</title>
        <authorList>
            <person name="Yang R.Y."/>
            <person name="Li H.T."/>
            <person name="Zhu H."/>
            <person name="Zhou G.P."/>
            <person name="Wang M."/>
            <person name="Wang L."/>
        </authorList>
    </citation>
    <scope>NUCLEOTIDE SEQUENCE [LARGE SCALE GENOMIC DNA]</scope>
    <source>
        <strain evidence="8 9">CBS 8904</strain>
    </source>
</reference>
<accession>K1WLD5</accession>
<dbReference type="EMBL" id="AMBO01000301">
    <property type="protein sequence ID" value="EKD02049.1"/>
    <property type="molecule type" value="Genomic_DNA"/>
</dbReference>
<dbReference type="HOGENOM" id="CLU_036896_1_1_1"/>
<evidence type="ECO:0000256" key="3">
    <source>
        <dbReference type="ARBA" id="ARBA00022989"/>
    </source>
</evidence>
<dbReference type="STRING" id="1220162.K1WLD5"/>
<evidence type="ECO:0000256" key="1">
    <source>
        <dbReference type="ARBA" id="ARBA00004141"/>
    </source>
</evidence>
<evidence type="ECO:0000256" key="2">
    <source>
        <dbReference type="ARBA" id="ARBA00022692"/>
    </source>
</evidence>
<feature type="transmembrane region" description="Helical" evidence="7">
    <location>
        <begin position="246"/>
        <end position="268"/>
    </location>
</feature>
<comment type="similarity">
    <text evidence="5">Belongs to the FNT transporter (TC 1.A.16) family.</text>
</comment>
<dbReference type="Proteomes" id="UP000006757">
    <property type="component" value="Unassembled WGS sequence"/>
</dbReference>
<keyword evidence="9" id="KW-1185">Reference proteome</keyword>
<dbReference type="GO" id="GO:0015513">
    <property type="term" value="F:high-affinity secondary active nitrite transmembrane transporter activity"/>
    <property type="evidence" value="ECO:0007669"/>
    <property type="project" value="TreeGrafter"/>
</dbReference>
<dbReference type="eggNOG" id="ENOG502QUGF">
    <property type="taxonomic scope" value="Eukaryota"/>
</dbReference>
<comment type="caution">
    <text evidence="8">The sequence shown here is derived from an EMBL/GenBank/DDBJ whole genome shotgun (WGS) entry which is preliminary data.</text>
</comment>
<proteinExistence type="inferred from homology"/>
<dbReference type="GO" id="GO:0005886">
    <property type="term" value="C:plasma membrane"/>
    <property type="evidence" value="ECO:0007669"/>
    <property type="project" value="TreeGrafter"/>
</dbReference>
<feature type="transmembrane region" description="Helical" evidence="7">
    <location>
        <begin position="37"/>
        <end position="62"/>
    </location>
</feature>
<dbReference type="InterPro" id="IPR000292">
    <property type="entry name" value="For/NO2_transpt"/>
</dbReference>
<evidence type="ECO:0008006" key="10">
    <source>
        <dbReference type="Google" id="ProtNLM"/>
    </source>
</evidence>
<dbReference type="Pfam" id="PF01226">
    <property type="entry name" value="Form_Nir_trans"/>
    <property type="match status" value="1"/>
</dbReference>
<evidence type="ECO:0000313" key="8">
    <source>
        <dbReference type="EMBL" id="EKD02049.1"/>
    </source>
</evidence>
<name>K1WLD5_TRIAC</name>